<keyword evidence="2" id="KW-0560">Oxidoreductase</keyword>
<dbReference type="Gene3D" id="3.40.50.720">
    <property type="entry name" value="NAD(P)-binding Rossmann-like Domain"/>
    <property type="match status" value="1"/>
</dbReference>
<sequence length="326" mass="34641">MKAIAVTKFGGPENMEYLDMNVPSIKSKQVLIKVKATSVNYADIKARHGNKGKGTLPFIPGLEAAGVVELVGEDVQSLQVGQRVLAFPHNGSYAEYIAADENLTFAIPDSMSFETAGACGIVSFLSYHLLANLAQIEEEETVVIHSAAGGVGTTAVQMALALGAGIVIGTVGNENKIKTAKDSGAHHVICYEQDNVAQRVNELTHGKGADIILDSVGRDLTAASFSCLAKYGRLVVFGNSSGSYGNIPAGELHSSCRSVLGFSLGTTRKERPDVLQRIAPKVFPLLEDGRVEINIGQQFSLKDAARAHEWVESRKSTGKVVLMVGE</sequence>
<evidence type="ECO:0000259" key="3">
    <source>
        <dbReference type="SMART" id="SM00829"/>
    </source>
</evidence>
<dbReference type="RefSeq" id="WP_248254726.1">
    <property type="nucleotide sequence ID" value="NZ_JAIWJX010000002.1"/>
</dbReference>
<evidence type="ECO:0000256" key="1">
    <source>
        <dbReference type="ARBA" id="ARBA00022857"/>
    </source>
</evidence>
<organism evidence="4 5">
    <name type="scientific">Fictibacillus marinisediminis</name>
    <dbReference type="NCBI Taxonomy" id="2878389"/>
    <lineage>
        <taxon>Bacteria</taxon>
        <taxon>Bacillati</taxon>
        <taxon>Bacillota</taxon>
        <taxon>Bacilli</taxon>
        <taxon>Bacillales</taxon>
        <taxon>Fictibacillaceae</taxon>
        <taxon>Fictibacillus</taxon>
    </lineage>
</organism>
<reference evidence="4" key="1">
    <citation type="submission" date="2021-09" db="EMBL/GenBank/DDBJ databases">
        <title>Genome analysis of Fictibacillus sp. KIGAM418 isolated from marine sediment.</title>
        <authorList>
            <person name="Seo M.-J."/>
            <person name="Cho E.-S."/>
            <person name="Hwang C.Y."/>
        </authorList>
    </citation>
    <scope>NUCLEOTIDE SEQUENCE</scope>
    <source>
        <strain evidence="4">KIGAM418</strain>
    </source>
</reference>
<dbReference type="InterPro" id="IPR020843">
    <property type="entry name" value="ER"/>
</dbReference>
<dbReference type="GO" id="GO:0035925">
    <property type="term" value="F:mRNA 3'-UTR AU-rich region binding"/>
    <property type="evidence" value="ECO:0007669"/>
    <property type="project" value="TreeGrafter"/>
</dbReference>
<dbReference type="SUPFAM" id="SSF51735">
    <property type="entry name" value="NAD(P)-binding Rossmann-fold domains"/>
    <property type="match status" value="1"/>
</dbReference>
<dbReference type="SMART" id="SM00829">
    <property type="entry name" value="PKS_ER"/>
    <property type="match status" value="1"/>
</dbReference>
<comment type="caution">
    <text evidence="4">The sequence shown here is derived from an EMBL/GenBank/DDBJ whole genome shotgun (WGS) entry which is preliminary data.</text>
</comment>
<dbReference type="PANTHER" id="PTHR48106:SF13">
    <property type="entry name" value="QUINONE OXIDOREDUCTASE-RELATED"/>
    <property type="match status" value="1"/>
</dbReference>
<dbReference type="PANTHER" id="PTHR48106">
    <property type="entry name" value="QUINONE OXIDOREDUCTASE PIG3-RELATED"/>
    <property type="match status" value="1"/>
</dbReference>
<dbReference type="InterPro" id="IPR013154">
    <property type="entry name" value="ADH-like_N"/>
</dbReference>
<dbReference type="Gene3D" id="3.90.180.10">
    <property type="entry name" value="Medium-chain alcohol dehydrogenases, catalytic domain"/>
    <property type="match status" value="1"/>
</dbReference>
<keyword evidence="5" id="KW-1185">Reference proteome</keyword>
<dbReference type="InterPro" id="IPR036291">
    <property type="entry name" value="NAD(P)-bd_dom_sf"/>
</dbReference>
<dbReference type="AlphaFoldDB" id="A0A9X2BIK5"/>
<keyword evidence="1" id="KW-0521">NADP</keyword>
<dbReference type="Proteomes" id="UP001139011">
    <property type="component" value="Unassembled WGS sequence"/>
</dbReference>
<name>A0A9X2BIK5_9BACL</name>
<dbReference type="Pfam" id="PF08240">
    <property type="entry name" value="ADH_N"/>
    <property type="match status" value="1"/>
</dbReference>
<dbReference type="SUPFAM" id="SSF50129">
    <property type="entry name" value="GroES-like"/>
    <property type="match status" value="1"/>
</dbReference>
<evidence type="ECO:0000313" key="5">
    <source>
        <dbReference type="Proteomes" id="UP001139011"/>
    </source>
</evidence>
<dbReference type="Pfam" id="PF00107">
    <property type="entry name" value="ADH_zinc_N"/>
    <property type="match status" value="1"/>
</dbReference>
<accession>A0A9X2BIK5</accession>
<feature type="domain" description="Enoyl reductase (ER)" evidence="3">
    <location>
        <begin position="10"/>
        <end position="322"/>
    </location>
</feature>
<proteinExistence type="predicted"/>
<dbReference type="GO" id="GO:0005829">
    <property type="term" value="C:cytosol"/>
    <property type="evidence" value="ECO:0007669"/>
    <property type="project" value="TreeGrafter"/>
</dbReference>
<protein>
    <submittedName>
        <fullName evidence="4">Zinc-binding dehydrogenase</fullName>
    </submittedName>
</protein>
<gene>
    <name evidence="4" type="ORF">LCY76_19455</name>
</gene>
<dbReference type="GO" id="GO:0003960">
    <property type="term" value="F:quinone reductase (NADPH) activity"/>
    <property type="evidence" value="ECO:0007669"/>
    <property type="project" value="TreeGrafter"/>
</dbReference>
<evidence type="ECO:0000256" key="2">
    <source>
        <dbReference type="ARBA" id="ARBA00023002"/>
    </source>
</evidence>
<dbReference type="EMBL" id="JAIWJX010000002">
    <property type="protein sequence ID" value="MCK6258748.1"/>
    <property type="molecule type" value="Genomic_DNA"/>
</dbReference>
<dbReference type="GO" id="GO:0070402">
    <property type="term" value="F:NADPH binding"/>
    <property type="evidence" value="ECO:0007669"/>
    <property type="project" value="TreeGrafter"/>
</dbReference>
<dbReference type="InterPro" id="IPR013149">
    <property type="entry name" value="ADH-like_C"/>
</dbReference>
<dbReference type="InterPro" id="IPR011032">
    <property type="entry name" value="GroES-like_sf"/>
</dbReference>
<evidence type="ECO:0000313" key="4">
    <source>
        <dbReference type="EMBL" id="MCK6258748.1"/>
    </source>
</evidence>